<dbReference type="PANTHER" id="PTHR43242">
    <property type="entry name" value="NAD(P)-BINDING ROSSMANN-FOLD SUPERFAMILY PROTEIN"/>
    <property type="match status" value="1"/>
</dbReference>
<dbReference type="eggNOG" id="arCOG01367">
    <property type="taxonomic scope" value="Archaea"/>
</dbReference>
<dbReference type="STRING" id="351160.LRC21"/>
<dbReference type="PANTHER" id="PTHR43242:SF1">
    <property type="entry name" value="NAD(P)-BINDING ROSSMANN-FOLD SUPERFAMILY PROTEIN"/>
    <property type="match status" value="1"/>
</dbReference>
<dbReference type="KEGG" id="rci:LRC21"/>
<dbReference type="RefSeq" id="WP_012034356.1">
    <property type="nucleotide sequence ID" value="NC_009464.1"/>
</dbReference>
<reference evidence="2 3" key="1">
    <citation type="journal article" date="2006" name="Science">
        <title>Genome of rice cluster I archaea -- the key methane producers in the rice rhizosphere.</title>
        <authorList>
            <person name="Erkel C."/>
            <person name="Kube M."/>
            <person name="Reinhardt R."/>
            <person name="Liesack W."/>
        </authorList>
    </citation>
    <scope>NUCLEOTIDE SEQUENCE [LARGE SCALE GENOMIC DNA]</scope>
    <source>
        <strain evidence="3">DSM 22066 / NBRC 105507 / MRE50</strain>
    </source>
</reference>
<dbReference type="Pfam" id="PF04321">
    <property type="entry name" value="RmlD_sub_bind"/>
    <property type="match status" value="1"/>
</dbReference>
<name>Q0W055_METAR</name>
<dbReference type="Gene3D" id="3.40.50.720">
    <property type="entry name" value="NAD(P)-binding Rossmann-like Domain"/>
    <property type="match status" value="1"/>
</dbReference>
<dbReference type="SUPFAM" id="SSF51735">
    <property type="entry name" value="NAD(P)-binding Rossmann-fold domains"/>
    <property type="match status" value="1"/>
</dbReference>
<evidence type="ECO:0000313" key="3">
    <source>
        <dbReference type="Proteomes" id="UP000000663"/>
    </source>
</evidence>
<keyword evidence="2" id="KW-0560">Oxidoreductase</keyword>
<organism evidence="2 3">
    <name type="scientific">Methanocella arvoryzae (strain DSM 22066 / NBRC 105507 / MRE50)</name>
    <dbReference type="NCBI Taxonomy" id="351160"/>
    <lineage>
        <taxon>Archaea</taxon>
        <taxon>Methanobacteriati</taxon>
        <taxon>Methanobacteriota</taxon>
        <taxon>Stenosarchaea group</taxon>
        <taxon>Methanomicrobia</taxon>
        <taxon>Methanocellales</taxon>
        <taxon>Methanocellaceae</taxon>
        <taxon>Methanocella</taxon>
    </lineage>
</organism>
<protein>
    <submittedName>
        <fullName evidence="2">dTDP-4-dehydrorhamnose reductase</fullName>
        <ecNumber evidence="2">1.1.1.133</ecNumber>
    </submittedName>
</protein>
<evidence type="ECO:0000259" key="1">
    <source>
        <dbReference type="Pfam" id="PF04321"/>
    </source>
</evidence>
<dbReference type="EMBL" id="AM114193">
    <property type="protein sequence ID" value="CAJ38238.1"/>
    <property type="molecule type" value="Genomic_DNA"/>
</dbReference>
<dbReference type="InterPro" id="IPR036291">
    <property type="entry name" value="NAD(P)-bd_dom_sf"/>
</dbReference>
<evidence type="ECO:0000313" key="2">
    <source>
        <dbReference type="EMBL" id="CAJ38238.1"/>
    </source>
</evidence>
<dbReference type="GeneID" id="5145662"/>
<sequence length="289" mass="32002">MILVTGCGPLGAGLVKAMEDQPAKGACDESNPDIPRGFMTYNFEKEQDIRRIVDVEKPKILVLTEEIDNVEYCEENRMDAMYYNTRAQRYFAEAAQNVGARLVLRSSAMVFDGRKPGGMYTEEDHTNPLNVYAETKVMAETAVDRTKDFLVVRLGELYGAYFDNFASHLVESLSMGQNVELATDMYFSPIYLDDAIAAIKELTLNGMTGFYHVAGPERLSHYEFGKKIARAFGFSEDRLVPITMADLKLTVLVPRDTSLSSAKLNALMKVRGVDEGLAAMKTAAAAGKN</sequence>
<gene>
    <name evidence="2" type="primary">rfbD-2</name>
    <name evidence="2" type="ORF">LRC21</name>
</gene>
<dbReference type="OrthoDB" id="4907at2157"/>
<keyword evidence="3" id="KW-1185">Reference proteome</keyword>
<feature type="domain" description="RmlD-like substrate binding" evidence="1">
    <location>
        <begin position="2"/>
        <end position="271"/>
    </location>
</feature>
<dbReference type="AlphaFoldDB" id="Q0W055"/>
<dbReference type="EC" id="1.1.1.133" evidence="2"/>
<dbReference type="InterPro" id="IPR029903">
    <property type="entry name" value="RmlD-like-bd"/>
</dbReference>
<dbReference type="Gene3D" id="3.90.25.10">
    <property type="entry name" value="UDP-galactose 4-epimerase, domain 1"/>
    <property type="match status" value="1"/>
</dbReference>
<dbReference type="Proteomes" id="UP000000663">
    <property type="component" value="Chromosome"/>
</dbReference>
<proteinExistence type="predicted"/>
<dbReference type="GO" id="GO:0008831">
    <property type="term" value="F:dTDP-4-dehydrorhamnose reductase activity"/>
    <property type="evidence" value="ECO:0007669"/>
    <property type="project" value="UniProtKB-EC"/>
</dbReference>
<accession>Q0W055</accession>